<organism evidence="1">
    <name type="scientific">Clostridium botulinum</name>
    <dbReference type="NCBI Taxonomy" id="1491"/>
    <lineage>
        <taxon>Bacteria</taxon>
        <taxon>Bacillati</taxon>
        <taxon>Bacillota</taxon>
        <taxon>Clostridia</taxon>
        <taxon>Eubacteriales</taxon>
        <taxon>Clostridiaceae</taxon>
        <taxon>Clostridium</taxon>
    </lineage>
</organism>
<dbReference type="Gene3D" id="3.90.550.10">
    <property type="entry name" value="Spore Coat Polysaccharide Biosynthesis Protein SpsA, Chain A"/>
    <property type="match status" value="1"/>
</dbReference>
<keyword evidence="1" id="KW-0808">Transferase</keyword>
<dbReference type="InterPro" id="IPR050834">
    <property type="entry name" value="Glycosyltransf_2"/>
</dbReference>
<dbReference type="Pfam" id="PF13181">
    <property type="entry name" value="TPR_8"/>
    <property type="match status" value="2"/>
</dbReference>
<dbReference type="SUPFAM" id="SSF48452">
    <property type="entry name" value="TPR-like"/>
    <property type="match status" value="1"/>
</dbReference>
<dbReference type="SMART" id="SM00028">
    <property type="entry name" value="TPR"/>
    <property type="match status" value="2"/>
</dbReference>
<accession>A0A6G4HSX2</accession>
<dbReference type="PANTHER" id="PTHR43685:SF2">
    <property type="entry name" value="GLYCOSYLTRANSFERASE 2-LIKE DOMAIN-CONTAINING PROTEIN"/>
    <property type="match status" value="1"/>
</dbReference>
<dbReference type="AlphaFoldDB" id="A0A6G4HSX2"/>
<dbReference type="CDD" id="cd00761">
    <property type="entry name" value="Glyco_tranf_GTA_type"/>
    <property type="match status" value="1"/>
</dbReference>
<dbReference type="InterPro" id="IPR001173">
    <property type="entry name" value="Glyco_trans_2-like"/>
</dbReference>
<proteinExistence type="predicted"/>
<dbReference type="InterPro" id="IPR029044">
    <property type="entry name" value="Nucleotide-diphossugar_trans"/>
</dbReference>
<evidence type="ECO:0000313" key="1">
    <source>
        <dbReference type="EMBL" id="NFV16381.1"/>
    </source>
</evidence>
<protein>
    <submittedName>
        <fullName evidence="1">Glycosyltransferase</fullName>
    </submittedName>
</protein>
<dbReference type="InterPro" id="IPR019734">
    <property type="entry name" value="TPR_rpt"/>
</dbReference>
<dbReference type="PROSITE" id="PS50005">
    <property type="entry name" value="TPR"/>
    <property type="match status" value="2"/>
</dbReference>
<dbReference type="InterPro" id="IPR011990">
    <property type="entry name" value="TPR-like_helical_dom_sf"/>
</dbReference>
<dbReference type="Gene3D" id="1.25.40.10">
    <property type="entry name" value="Tetratricopeptide repeat domain"/>
    <property type="match status" value="1"/>
</dbReference>
<sequence length="392" mass="45801">MLPDISAIIPCYNCKKYIKKTIKTLLKQTILPKEIILVNDNSSDDTIKVLEEIQNSNKEIVRVFNLTKNKGPSFARNYAVDKSRGDYILFMDSDDLASPYLIEKSLIKLKSINEKSHDKWILSYTSYIQIDENDNIISDIIKGIQVETEEILGYEFLRNYIISTSGVILKKNYFYEAGKFNDRLSYSEDWDLWIKMATLGGFSYVNEPLVKVRRRENSLSSNLKNMKDGEKTVLNQYDLEFIEEAVNKRKVPSYINTCDFVSMLFRLNYWEEGFEKLKFLSKNFDYYNIYFLLGLYYIKNQNLNLALENFNKTINLKQNHGAALNNLGAIYCLLGQIDQGKQLLSKALEIFPNYLDAIHNLNLVINKSNVTYNNINFTWRELRNTLINYKNK</sequence>
<comment type="caution">
    <text evidence="1">The sequence shown here is derived from an EMBL/GenBank/DDBJ whole genome shotgun (WGS) entry which is preliminary data.</text>
</comment>
<dbReference type="SUPFAM" id="SSF53448">
    <property type="entry name" value="Nucleotide-diphospho-sugar transferases"/>
    <property type="match status" value="1"/>
</dbReference>
<dbReference type="GO" id="GO:0016740">
    <property type="term" value="F:transferase activity"/>
    <property type="evidence" value="ECO:0007669"/>
    <property type="project" value="UniProtKB-KW"/>
</dbReference>
<dbReference type="EMBL" id="SXEU01000003">
    <property type="protein sequence ID" value="NFV16381.1"/>
    <property type="molecule type" value="Genomic_DNA"/>
</dbReference>
<name>A0A6G4HSX2_CLOBO</name>
<gene>
    <name evidence="1" type="ORF">FDG29_09450</name>
</gene>
<dbReference type="Pfam" id="PF00535">
    <property type="entry name" value="Glycos_transf_2"/>
    <property type="match status" value="1"/>
</dbReference>
<reference evidence="1" key="1">
    <citation type="submission" date="2019-04" db="EMBL/GenBank/DDBJ databases">
        <title>Genome sequencing of Clostridium botulinum Groups I-IV and Clostridium butyricum.</title>
        <authorList>
            <person name="Brunt J."/>
            <person name="Van Vliet A.H.M."/>
            <person name="Stringer S.C."/>
            <person name="Carter A.T."/>
            <person name="Peck M.W."/>
        </authorList>
    </citation>
    <scope>NUCLEOTIDE SEQUENCE</scope>
    <source>
        <strain evidence="1">751/1</strain>
    </source>
</reference>
<dbReference type="PANTHER" id="PTHR43685">
    <property type="entry name" value="GLYCOSYLTRANSFERASE"/>
    <property type="match status" value="1"/>
</dbReference>